<gene>
    <name evidence="2" type="ORF">TTHERM_00270360</name>
</gene>
<evidence type="ECO:0000313" key="2">
    <source>
        <dbReference type="EMBL" id="EAR95727.2"/>
    </source>
</evidence>
<keyword evidence="3" id="KW-1185">Reference proteome</keyword>
<dbReference type="EMBL" id="GG662703">
    <property type="protein sequence ID" value="EAR95727.2"/>
    <property type="molecule type" value="Genomic_DNA"/>
</dbReference>
<proteinExistence type="predicted"/>
<accession>I7ME90</accession>
<dbReference type="Proteomes" id="UP000009168">
    <property type="component" value="Unassembled WGS sequence"/>
</dbReference>
<dbReference type="KEGG" id="tet:TTHERM_00270360"/>
<protein>
    <submittedName>
        <fullName evidence="2">Uncharacterized protein</fullName>
    </submittedName>
</protein>
<feature type="compositionally biased region" description="Low complexity" evidence="1">
    <location>
        <begin position="709"/>
        <end position="722"/>
    </location>
</feature>
<dbReference type="InParanoid" id="I7ME90"/>
<feature type="region of interest" description="Disordered" evidence="1">
    <location>
        <begin position="670"/>
        <end position="722"/>
    </location>
</feature>
<organism evidence="2 3">
    <name type="scientific">Tetrahymena thermophila (strain SB210)</name>
    <dbReference type="NCBI Taxonomy" id="312017"/>
    <lineage>
        <taxon>Eukaryota</taxon>
        <taxon>Sar</taxon>
        <taxon>Alveolata</taxon>
        <taxon>Ciliophora</taxon>
        <taxon>Intramacronucleata</taxon>
        <taxon>Oligohymenophorea</taxon>
        <taxon>Hymenostomatida</taxon>
        <taxon>Tetrahymenina</taxon>
        <taxon>Tetrahymenidae</taxon>
        <taxon>Tetrahymena</taxon>
    </lineage>
</organism>
<feature type="compositionally biased region" description="Polar residues" evidence="1">
    <location>
        <begin position="686"/>
        <end position="695"/>
    </location>
</feature>
<sequence>MRLQKKKQELEEKGFIFDLYHYLWQDEDPQQNKHVVPSVNIPDTIYYKYGEPRLWFFTDKNGQVKKKMKNKLTIEKIEEEFLDKAPDCNIVAFFVWTSQNGQNYRFEYFNPDDFVKFLYSKSYEKEGYLQRFIQSKGTHNSVIKTIWSPKVCFHEKYQNQQPINDTTLDIYQRVINIETTKNQCEITQLKGRCLPIKINELSEQIALHLERVSTQKKKIRQMELIYKLDQQDKLYLLFCQNIISERAIELQQEQNQEYSYSIPSYINTDKIQLPRPLNLLKSNQCLNCEKLLDEESVYQIDLDTIIQAWDFDHIAEDQYLAEYEIDKNEKLIKKQKEAKQLNPLEKRKDATFNFYSITKNYQVPNVLRRVFPNLEYQDLLDNRSSAVFQVQKITVCEECYLKVMDSAHYGQNLKNLAKYIIKSSVHKTDDLVPLKNDRIFFHKFKTQALNEEKQLKNKSIEKFKSEKSLNKNFLVPDSYKDSSKTNMNRSNSSSKIFSSSFISKEQNESSIKQISEMYLKFPFLETNKSLKPLKLPYNIGLLNTSKKEAGNQNILNQNQNSNLQGKQSESIIDKDYTQSQISIKQDQNNTVADEITIKSPTVQSPKINLKSIDSETKDSVTLRGKISQISNRSNKILNYNISQRQYLKLAKLYPNEIKDMNVIPNSFSRYKSESHSKHHKSNSFSQIQNSITSKNAEQKLPQISDDNKQQLGQNNQQINQKS</sequence>
<evidence type="ECO:0000313" key="3">
    <source>
        <dbReference type="Proteomes" id="UP000009168"/>
    </source>
</evidence>
<dbReference type="AlphaFoldDB" id="I7ME90"/>
<evidence type="ECO:0000256" key="1">
    <source>
        <dbReference type="SAM" id="MobiDB-lite"/>
    </source>
</evidence>
<reference evidence="3" key="1">
    <citation type="journal article" date="2006" name="PLoS Biol.">
        <title>Macronuclear genome sequence of the ciliate Tetrahymena thermophila, a model eukaryote.</title>
        <authorList>
            <person name="Eisen J.A."/>
            <person name="Coyne R.S."/>
            <person name="Wu M."/>
            <person name="Wu D."/>
            <person name="Thiagarajan M."/>
            <person name="Wortman J.R."/>
            <person name="Badger J.H."/>
            <person name="Ren Q."/>
            <person name="Amedeo P."/>
            <person name="Jones K.M."/>
            <person name="Tallon L.J."/>
            <person name="Delcher A.L."/>
            <person name="Salzberg S.L."/>
            <person name="Silva J.C."/>
            <person name="Haas B.J."/>
            <person name="Majoros W.H."/>
            <person name="Farzad M."/>
            <person name="Carlton J.M."/>
            <person name="Smith R.K. Jr."/>
            <person name="Garg J."/>
            <person name="Pearlman R.E."/>
            <person name="Karrer K.M."/>
            <person name="Sun L."/>
            <person name="Manning G."/>
            <person name="Elde N.C."/>
            <person name="Turkewitz A.P."/>
            <person name="Asai D.J."/>
            <person name="Wilkes D.E."/>
            <person name="Wang Y."/>
            <person name="Cai H."/>
            <person name="Collins K."/>
            <person name="Stewart B.A."/>
            <person name="Lee S.R."/>
            <person name="Wilamowska K."/>
            <person name="Weinberg Z."/>
            <person name="Ruzzo W.L."/>
            <person name="Wloga D."/>
            <person name="Gaertig J."/>
            <person name="Frankel J."/>
            <person name="Tsao C.-C."/>
            <person name="Gorovsky M.A."/>
            <person name="Keeling P.J."/>
            <person name="Waller R.F."/>
            <person name="Patron N.J."/>
            <person name="Cherry J.M."/>
            <person name="Stover N.A."/>
            <person name="Krieger C.J."/>
            <person name="del Toro C."/>
            <person name="Ryder H.F."/>
            <person name="Williamson S.C."/>
            <person name="Barbeau R.A."/>
            <person name="Hamilton E.P."/>
            <person name="Orias E."/>
        </authorList>
    </citation>
    <scope>NUCLEOTIDE SEQUENCE [LARGE SCALE GENOMIC DNA]</scope>
    <source>
        <strain evidence="3">SB210</strain>
    </source>
</reference>
<dbReference type="OrthoDB" id="298589at2759"/>
<name>I7ME90_TETTS</name>
<dbReference type="eggNOG" id="ENOG502STWJ">
    <property type="taxonomic scope" value="Eukaryota"/>
</dbReference>
<dbReference type="GeneID" id="7846356"/>
<dbReference type="RefSeq" id="XP_001015972.2">
    <property type="nucleotide sequence ID" value="XM_001015972.2"/>
</dbReference>